<dbReference type="Proteomes" id="UP000000305">
    <property type="component" value="Unassembled WGS sequence"/>
</dbReference>
<sequence length="242" mass="26580">MDILDIMAAANLFRLRTTMKRQHTNLVTRIHGMISRRASRVEVEMLSATLAGVLERITAVKDQYVITGGLDEQEQIAAETYIQEVAALSEQAQLAIRGYTPAVANRTAWNVTDSNAGRVLQPIPEAVADEAPENEVANQTPIVSGLARSRNQESDIGGVQTAQSNTAAQQPTIGALVLGLDGDKGGRNAPDEANQAKRRRIELEFELERKRVEHSRKMDDLLRHSECCGEKSAFQFLQFGNA</sequence>
<evidence type="ECO:0000313" key="2">
    <source>
        <dbReference type="Proteomes" id="UP000000305"/>
    </source>
</evidence>
<dbReference type="PhylomeDB" id="E9GJX5"/>
<organism evidence="1 2">
    <name type="scientific">Daphnia pulex</name>
    <name type="common">Water flea</name>
    <dbReference type="NCBI Taxonomy" id="6669"/>
    <lineage>
        <taxon>Eukaryota</taxon>
        <taxon>Metazoa</taxon>
        <taxon>Ecdysozoa</taxon>
        <taxon>Arthropoda</taxon>
        <taxon>Crustacea</taxon>
        <taxon>Branchiopoda</taxon>
        <taxon>Diplostraca</taxon>
        <taxon>Cladocera</taxon>
        <taxon>Anomopoda</taxon>
        <taxon>Daphniidae</taxon>
        <taxon>Daphnia</taxon>
    </lineage>
</organism>
<dbReference type="KEGG" id="dpx:DAPPUDRAFT_243963"/>
<keyword evidence="2" id="KW-1185">Reference proteome</keyword>
<name>E9GJX5_DAPPU</name>
<reference evidence="1 2" key="1">
    <citation type="journal article" date="2011" name="Science">
        <title>The ecoresponsive genome of Daphnia pulex.</title>
        <authorList>
            <person name="Colbourne J.K."/>
            <person name="Pfrender M.E."/>
            <person name="Gilbert D."/>
            <person name="Thomas W.K."/>
            <person name="Tucker A."/>
            <person name="Oakley T.H."/>
            <person name="Tokishita S."/>
            <person name="Aerts A."/>
            <person name="Arnold G.J."/>
            <person name="Basu M.K."/>
            <person name="Bauer D.J."/>
            <person name="Caceres C.E."/>
            <person name="Carmel L."/>
            <person name="Casola C."/>
            <person name="Choi J.H."/>
            <person name="Detter J.C."/>
            <person name="Dong Q."/>
            <person name="Dusheyko S."/>
            <person name="Eads B.D."/>
            <person name="Frohlich T."/>
            <person name="Geiler-Samerotte K.A."/>
            <person name="Gerlach D."/>
            <person name="Hatcher P."/>
            <person name="Jogdeo S."/>
            <person name="Krijgsveld J."/>
            <person name="Kriventseva E.V."/>
            <person name="Kultz D."/>
            <person name="Laforsch C."/>
            <person name="Lindquist E."/>
            <person name="Lopez J."/>
            <person name="Manak J.R."/>
            <person name="Muller J."/>
            <person name="Pangilinan J."/>
            <person name="Patwardhan R.P."/>
            <person name="Pitluck S."/>
            <person name="Pritham E.J."/>
            <person name="Rechtsteiner A."/>
            <person name="Rho M."/>
            <person name="Rogozin I.B."/>
            <person name="Sakarya O."/>
            <person name="Salamov A."/>
            <person name="Schaack S."/>
            <person name="Shapiro H."/>
            <person name="Shiga Y."/>
            <person name="Skalitzky C."/>
            <person name="Smith Z."/>
            <person name="Souvorov A."/>
            <person name="Sung W."/>
            <person name="Tang Z."/>
            <person name="Tsuchiya D."/>
            <person name="Tu H."/>
            <person name="Vos H."/>
            <person name="Wang M."/>
            <person name="Wolf Y.I."/>
            <person name="Yamagata H."/>
            <person name="Yamada T."/>
            <person name="Ye Y."/>
            <person name="Shaw J.R."/>
            <person name="Andrews J."/>
            <person name="Crease T.J."/>
            <person name="Tang H."/>
            <person name="Lucas S.M."/>
            <person name="Robertson H.M."/>
            <person name="Bork P."/>
            <person name="Koonin E.V."/>
            <person name="Zdobnov E.M."/>
            <person name="Grigoriev I.V."/>
            <person name="Lynch M."/>
            <person name="Boore J.L."/>
        </authorList>
    </citation>
    <scope>NUCLEOTIDE SEQUENCE [LARGE SCALE GENOMIC DNA]</scope>
</reference>
<gene>
    <name evidence="1" type="ORF">DAPPUDRAFT_243963</name>
</gene>
<protein>
    <submittedName>
        <fullName evidence="1">Uncharacterized protein</fullName>
    </submittedName>
</protein>
<dbReference type="InParanoid" id="E9GJX5"/>
<evidence type="ECO:0000313" key="1">
    <source>
        <dbReference type="EMBL" id="EFX80194.1"/>
    </source>
</evidence>
<dbReference type="OrthoDB" id="6398529at2759"/>
<dbReference type="HOGENOM" id="CLU_118757_0_0_1"/>
<accession>E9GJX5</accession>
<dbReference type="EMBL" id="GL732548">
    <property type="protein sequence ID" value="EFX80194.1"/>
    <property type="molecule type" value="Genomic_DNA"/>
</dbReference>
<proteinExistence type="predicted"/>
<dbReference type="AlphaFoldDB" id="E9GJX5"/>